<dbReference type="GO" id="GO:0005524">
    <property type="term" value="F:ATP binding"/>
    <property type="evidence" value="ECO:0007669"/>
    <property type="project" value="UniProtKB-KW"/>
</dbReference>
<keyword evidence="15" id="KW-1185">Reference proteome</keyword>
<dbReference type="EMBL" id="FOTK01000044">
    <property type="protein sequence ID" value="SFM66537.1"/>
    <property type="molecule type" value="Genomic_DNA"/>
</dbReference>
<dbReference type="RefSeq" id="WP_092045803.1">
    <property type="nucleotide sequence ID" value="NZ_FOTK01000044.1"/>
</dbReference>
<keyword evidence="4" id="KW-0808">Transferase</keyword>
<keyword evidence="5" id="KW-0791">Threonine biosynthesis</keyword>
<dbReference type="GO" id="GO:0009088">
    <property type="term" value="P:threonine biosynthetic process"/>
    <property type="evidence" value="ECO:0007669"/>
    <property type="project" value="UniProtKB-KW"/>
</dbReference>
<dbReference type="CDD" id="cd05153">
    <property type="entry name" value="HomoserineK_II"/>
    <property type="match status" value="1"/>
</dbReference>
<dbReference type="GO" id="GO:0047992">
    <property type="term" value="F:hydroxylysine kinase activity"/>
    <property type="evidence" value="ECO:0007669"/>
    <property type="project" value="UniProtKB-EC"/>
</dbReference>
<dbReference type="InterPro" id="IPR011009">
    <property type="entry name" value="Kinase-like_dom_sf"/>
</dbReference>
<dbReference type="Gene3D" id="3.90.1200.10">
    <property type="match status" value="1"/>
</dbReference>
<feature type="domain" description="Aminoglycoside phosphotransferase" evidence="13">
    <location>
        <begin position="48"/>
        <end position="281"/>
    </location>
</feature>
<evidence type="ECO:0000256" key="7">
    <source>
        <dbReference type="ARBA" id="ARBA00022777"/>
    </source>
</evidence>
<evidence type="ECO:0000256" key="2">
    <source>
        <dbReference type="ARBA" id="ARBA00022490"/>
    </source>
</evidence>
<evidence type="ECO:0000313" key="14">
    <source>
        <dbReference type="EMBL" id="SFM66537.1"/>
    </source>
</evidence>
<sequence>MFHPTIDAPETGIGAGLSVVAEPVDARTAERIAVEHYGIIGTATWLAGEKDSNFRLAPEAGTAYFLKVLSPGEDPAVSRLHSNALIHVAQAAPDLPLPRIVPTRAGEPDRRITVAPDDCRTVRLTTFTPGRSQAAGPRTDGQRRAAGALLARLQRALEGFTSPAADHHSSWDLRHAGRLRAVLDVFPGGEQRDRLARVLDAFEARIVPALPELPHQVVHNDLGGDNILVDPDDADRITGVIDFGDMVRTARLFDVAIAAAYQLGLDADPLGPALAFLRGYASVTVLSEAEVALLPTAIRTRMALRLLIPEWRARRFPERRDYLTRNSAAVWGQFRHLDAMAPEAIDAAIAEACCS</sequence>
<evidence type="ECO:0000256" key="12">
    <source>
        <dbReference type="ARBA" id="ARBA00040505"/>
    </source>
</evidence>
<accession>A0A1I4SQ74</accession>
<keyword evidence="3" id="KW-0028">Amino-acid biosynthesis</keyword>
<organism evidence="14 15">
    <name type="scientific">Methylobacterium pseudosasicola</name>
    <dbReference type="NCBI Taxonomy" id="582667"/>
    <lineage>
        <taxon>Bacteria</taxon>
        <taxon>Pseudomonadati</taxon>
        <taxon>Pseudomonadota</taxon>
        <taxon>Alphaproteobacteria</taxon>
        <taxon>Hyphomicrobiales</taxon>
        <taxon>Methylobacteriaceae</taxon>
        <taxon>Methylobacterium</taxon>
    </lineage>
</organism>
<evidence type="ECO:0000256" key="6">
    <source>
        <dbReference type="ARBA" id="ARBA00022741"/>
    </source>
</evidence>
<evidence type="ECO:0000256" key="10">
    <source>
        <dbReference type="ARBA" id="ARBA00037368"/>
    </source>
</evidence>
<keyword evidence="2" id="KW-0963">Cytoplasm</keyword>
<gene>
    <name evidence="14" type="ORF">SAMN05192568_104424</name>
</gene>
<evidence type="ECO:0000256" key="3">
    <source>
        <dbReference type="ARBA" id="ARBA00022605"/>
    </source>
</evidence>
<dbReference type="PANTHER" id="PTHR21064:SF1">
    <property type="entry name" value="HYDROXYLYSINE KINASE"/>
    <property type="match status" value="1"/>
</dbReference>
<comment type="function">
    <text evidence="10">Catalyzes the GTP-dependent phosphorylation of 5-hydroxy-L-lysine.</text>
</comment>
<evidence type="ECO:0000256" key="8">
    <source>
        <dbReference type="ARBA" id="ARBA00022840"/>
    </source>
</evidence>
<comment type="catalytic activity">
    <reaction evidence="9">
        <text>(5R)-5-hydroxy-L-lysine + GTP = (5R)-5-phosphooxy-L-lysine + GDP + H(+)</text>
        <dbReference type="Rhea" id="RHEA:19049"/>
        <dbReference type="ChEBI" id="CHEBI:15378"/>
        <dbReference type="ChEBI" id="CHEBI:37565"/>
        <dbReference type="ChEBI" id="CHEBI:57882"/>
        <dbReference type="ChEBI" id="CHEBI:58189"/>
        <dbReference type="ChEBI" id="CHEBI:58357"/>
        <dbReference type="EC" id="2.7.1.81"/>
    </reaction>
</comment>
<dbReference type="InterPro" id="IPR005280">
    <property type="entry name" value="Homoserine_kinase_II"/>
</dbReference>
<evidence type="ECO:0000259" key="13">
    <source>
        <dbReference type="Pfam" id="PF01636"/>
    </source>
</evidence>
<reference evidence="15" key="1">
    <citation type="submission" date="2016-10" db="EMBL/GenBank/DDBJ databases">
        <authorList>
            <person name="Varghese N."/>
            <person name="Submissions S."/>
        </authorList>
    </citation>
    <scope>NUCLEOTIDE SEQUENCE [LARGE SCALE GENOMIC DNA]</scope>
    <source>
        <strain evidence="15">BL36</strain>
    </source>
</reference>
<evidence type="ECO:0000256" key="9">
    <source>
        <dbReference type="ARBA" id="ARBA00036820"/>
    </source>
</evidence>
<keyword evidence="7 14" id="KW-0418">Kinase</keyword>
<dbReference type="AlphaFoldDB" id="A0A1I4SQ74"/>
<dbReference type="EC" id="2.7.1.81" evidence="11"/>
<dbReference type="OrthoDB" id="156345at2"/>
<name>A0A1I4SQ74_9HYPH</name>
<evidence type="ECO:0000256" key="11">
    <source>
        <dbReference type="ARBA" id="ARBA00038873"/>
    </source>
</evidence>
<evidence type="ECO:0000313" key="15">
    <source>
        <dbReference type="Proteomes" id="UP000199048"/>
    </source>
</evidence>
<keyword evidence="6" id="KW-0547">Nucleotide-binding</keyword>
<protein>
    <recommendedName>
        <fullName evidence="12">Hydroxylysine kinase</fullName>
        <ecNumber evidence="11">2.7.1.81</ecNumber>
    </recommendedName>
</protein>
<dbReference type="InterPro" id="IPR050249">
    <property type="entry name" value="Pseudomonas-type_ThrB"/>
</dbReference>
<comment type="subcellular location">
    <subcellularLocation>
        <location evidence="1">Cytoplasm</location>
    </subcellularLocation>
</comment>
<dbReference type="SUPFAM" id="SSF56112">
    <property type="entry name" value="Protein kinase-like (PK-like)"/>
    <property type="match status" value="1"/>
</dbReference>
<evidence type="ECO:0000256" key="1">
    <source>
        <dbReference type="ARBA" id="ARBA00004496"/>
    </source>
</evidence>
<keyword evidence="8" id="KW-0067">ATP-binding</keyword>
<proteinExistence type="predicted"/>
<dbReference type="GO" id="GO:0005737">
    <property type="term" value="C:cytoplasm"/>
    <property type="evidence" value="ECO:0007669"/>
    <property type="project" value="UniProtKB-SubCell"/>
</dbReference>
<dbReference type="STRING" id="582667.SAMN05192568_104424"/>
<dbReference type="Pfam" id="PF01636">
    <property type="entry name" value="APH"/>
    <property type="match status" value="1"/>
</dbReference>
<dbReference type="InterPro" id="IPR002575">
    <property type="entry name" value="Aminoglycoside_PTrfase"/>
</dbReference>
<dbReference type="Proteomes" id="UP000199048">
    <property type="component" value="Unassembled WGS sequence"/>
</dbReference>
<dbReference type="PANTHER" id="PTHR21064">
    <property type="entry name" value="AMINOGLYCOSIDE PHOSPHOTRANSFERASE DOMAIN-CONTAINING PROTEIN-RELATED"/>
    <property type="match status" value="1"/>
</dbReference>
<dbReference type="GO" id="GO:0004413">
    <property type="term" value="F:homoserine kinase activity"/>
    <property type="evidence" value="ECO:0007669"/>
    <property type="project" value="InterPro"/>
</dbReference>
<evidence type="ECO:0000256" key="5">
    <source>
        <dbReference type="ARBA" id="ARBA00022697"/>
    </source>
</evidence>
<evidence type="ECO:0000256" key="4">
    <source>
        <dbReference type="ARBA" id="ARBA00022679"/>
    </source>
</evidence>